<evidence type="ECO:0000256" key="4">
    <source>
        <dbReference type="ARBA" id="ARBA00022833"/>
    </source>
</evidence>
<dbReference type="Proteomes" id="UP000242660">
    <property type="component" value="Unassembled WGS sequence"/>
</dbReference>
<dbReference type="InterPro" id="IPR032456">
    <property type="entry name" value="Peptidase_M48_N"/>
</dbReference>
<dbReference type="EMBL" id="MUHY01000001">
    <property type="protein sequence ID" value="PSB91977.1"/>
    <property type="molecule type" value="Genomic_DNA"/>
</dbReference>
<feature type="transmembrane region" description="Helical" evidence="7">
    <location>
        <begin position="137"/>
        <end position="166"/>
    </location>
</feature>
<proteinExistence type="inferred from homology"/>
<keyword evidence="4 6" id="KW-0862">Zinc</keyword>
<comment type="similarity">
    <text evidence="6">Belongs to the peptidase M48 family.</text>
</comment>
<feature type="transmembrane region" description="Helical" evidence="7">
    <location>
        <begin position="329"/>
        <end position="349"/>
    </location>
</feature>
<dbReference type="Pfam" id="PF16491">
    <property type="entry name" value="Peptidase_M48_N"/>
    <property type="match status" value="1"/>
</dbReference>
<comment type="cofactor">
    <cofactor evidence="6">
        <name>Zn(2+)</name>
        <dbReference type="ChEBI" id="CHEBI:29105"/>
    </cofactor>
    <text evidence="6">Binds 1 zinc ion per subunit.</text>
</comment>
<evidence type="ECO:0000256" key="6">
    <source>
        <dbReference type="RuleBase" id="RU003983"/>
    </source>
</evidence>
<dbReference type="PANTHER" id="PTHR10120">
    <property type="entry name" value="CAAX PRENYL PROTEASE 1"/>
    <property type="match status" value="1"/>
</dbReference>
<evidence type="ECO:0000256" key="1">
    <source>
        <dbReference type="ARBA" id="ARBA00022670"/>
    </source>
</evidence>
<keyword evidence="2" id="KW-0479">Metal-binding</keyword>
<name>A0ABX5FFG0_9BURK</name>
<feature type="transmembrane region" description="Helical" evidence="7">
    <location>
        <begin position="97"/>
        <end position="116"/>
    </location>
</feature>
<dbReference type="GO" id="GO:0008233">
    <property type="term" value="F:peptidase activity"/>
    <property type="evidence" value="ECO:0007669"/>
    <property type="project" value="UniProtKB-KW"/>
</dbReference>
<dbReference type="CDD" id="cd07343">
    <property type="entry name" value="M48A_Zmpste24p_like"/>
    <property type="match status" value="1"/>
</dbReference>
<evidence type="ECO:0000256" key="3">
    <source>
        <dbReference type="ARBA" id="ARBA00022801"/>
    </source>
</evidence>
<keyword evidence="3 6" id="KW-0378">Hydrolase</keyword>
<evidence type="ECO:0000259" key="8">
    <source>
        <dbReference type="Pfam" id="PF01435"/>
    </source>
</evidence>
<gene>
    <name evidence="10" type="primary">htpX</name>
    <name evidence="10" type="ORF">BZL35_00200</name>
</gene>
<evidence type="ECO:0000313" key="10">
    <source>
        <dbReference type="EMBL" id="PSB91977.1"/>
    </source>
</evidence>
<keyword evidence="5 6" id="KW-0482">Metalloprotease</keyword>
<feature type="domain" description="CAAX prenyl protease 1 N-terminal" evidence="9">
    <location>
        <begin position="24"/>
        <end position="202"/>
    </location>
</feature>
<feature type="transmembrane region" description="Helical" evidence="7">
    <location>
        <begin position="289"/>
        <end position="309"/>
    </location>
</feature>
<feature type="domain" description="Peptidase M48" evidence="8">
    <location>
        <begin position="206"/>
        <end position="414"/>
    </location>
</feature>
<keyword evidence="7" id="KW-0472">Membrane</keyword>
<keyword evidence="7" id="KW-0812">Transmembrane</keyword>
<dbReference type="InterPro" id="IPR027057">
    <property type="entry name" value="CAXX_Prtase_1"/>
</dbReference>
<dbReference type="RefSeq" id="WP_106181980.1">
    <property type="nucleotide sequence ID" value="NZ_MUHY01000001.1"/>
</dbReference>
<comment type="caution">
    <text evidence="10">The sequence shown here is derived from an EMBL/GenBank/DDBJ whole genome shotgun (WGS) entry which is preliminary data.</text>
</comment>
<keyword evidence="1 6" id="KW-0645">Protease</keyword>
<dbReference type="InterPro" id="IPR001915">
    <property type="entry name" value="Peptidase_M48"/>
</dbReference>
<evidence type="ECO:0000256" key="5">
    <source>
        <dbReference type="ARBA" id="ARBA00023049"/>
    </source>
</evidence>
<dbReference type="Pfam" id="PF01435">
    <property type="entry name" value="Peptidase_M48"/>
    <property type="match status" value="1"/>
</dbReference>
<protein>
    <submittedName>
        <fullName evidence="10">Protease HtpX</fullName>
    </submittedName>
</protein>
<evidence type="ECO:0000256" key="2">
    <source>
        <dbReference type="ARBA" id="ARBA00022723"/>
    </source>
</evidence>
<dbReference type="GO" id="GO:0006508">
    <property type="term" value="P:proteolysis"/>
    <property type="evidence" value="ECO:0007669"/>
    <property type="project" value="UniProtKB-KW"/>
</dbReference>
<dbReference type="Gene3D" id="3.30.2010.10">
    <property type="entry name" value="Metalloproteases ('zincins'), catalytic domain"/>
    <property type="match status" value="1"/>
</dbReference>
<keyword evidence="7" id="KW-1133">Transmembrane helix</keyword>
<sequence>MLNYLFISLLLAMVITKLWLASRQIRHVTANRSLIPKYFSESITLKDHQRATDYALARTKLSIIETLAQSVLLIALTLMGGLQILHLTVSKWLGDGYIGQITLISMVLLIFRLADLPFSYIRQFIIEQRFGFNRMSFALFVTDMLKGSVLVLILGLPILFFILWVMQETGSVWWLYTWLVWVSFNFFLILLYPTVVAPIFNKFEPLRDPLLTKRIEGLMKRCGFSRNGLFSIDSSRRSTHGNAYCTGFGPSKRIVFFDTLIERLSHAEIESILAHELGHFKQQHVTKRLIAIFMLSLAFLFLLDLLAYQTWFYTNLGIQPSIRPDTNNALKLILFFLIFPVFGFFAAPISRLTSQKQEFEADAFAAKQTKTSNLVDALVKLYKENGSILTSDSIYASFYYSHPPASQRINRLLEDMHEAS</sequence>
<feature type="transmembrane region" description="Helical" evidence="7">
    <location>
        <begin position="6"/>
        <end position="22"/>
    </location>
</feature>
<evidence type="ECO:0000313" key="11">
    <source>
        <dbReference type="Proteomes" id="UP000242660"/>
    </source>
</evidence>
<reference evidence="10 11" key="1">
    <citation type="journal article" date="2017" name="Front. Microbiol.">
        <title>Genome of Ca. Pandoraea novymonadis, an Endosymbiotic Bacterium of the Trypanosomatid Novymonas esmeraldas.</title>
        <authorList>
            <person name="Kostygov A.Y."/>
            <person name="Butenko A."/>
            <person name="Nenarokova A."/>
            <person name="Tashyreva D."/>
            <person name="Flegontov P."/>
            <person name="Lukes J."/>
            <person name="Yurchenko V."/>
        </authorList>
    </citation>
    <scope>NUCLEOTIDE SEQUENCE [LARGE SCALE GENOMIC DNA]</scope>
    <source>
        <strain evidence="10 11">E262</strain>
    </source>
</reference>
<accession>A0ABX5FFG0</accession>
<evidence type="ECO:0000256" key="7">
    <source>
        <dbReference type="SAM" id="Phobius"/>
    </source>
</evidence>
<feature type="transmembrane region" description="Helical" evidence="7">
    <location>
        <begin position="66"/>
        <end position="85"/>
    </location>
</feature>
<keyword evidence="11" id="KW-1185">Reference proteome</keyword>
<feature type="transmembrane region" description="Helical" evidence="7">
    <location>
        <begin position="178"/>
        <end position="200"/>
    </location>
</feature>
<evidence type="ECO:0000259" key="9">
    <source>
        <dbReference type="Pfam" id="PF16491"/>
    </source>
</evidence>
<organism evidence="10 11">
    <name type="scientific">Candidatus Pandoraea novymonadis</name>
    <dbReference type="NCBI Taxonomy" id="1808959"/>
    <lineage>
        <taxon>Bacteria</taxon>
        <taxon>Pseudomonadati</taxon>
        <taxon>Pseudomonadota</taxon>
        <taxon>Betaproteobacteria</taxon>
        <taxon>Burkholderiales</taxon>
        <taxon>Burkholderiaceae</taxon>
        <taxon>Pandoraea</taxon>
    </lineage>
</organism>